<name>A0A6G0YD98_APHCR</name>
<comment type="caution">
    <text evidence="2">The sequence shown here is derived from an EMBL/GenBank/DDBJ whole genome shotgun (WGS) entry which is preliminary data.</text>
</comment>
<dbReference type="EMBL" id="VUJU01004671">
    <property type="protein sequence ID" value="KAF0753635.1"/>
    <property type="molecule type" value="Genomic_DNA"/>
</dbReference>
<dbReference type="PANTHER" id="PTHR39951:SF2">
    <property type="entry name" value="IP05660P"/>
    <property type="match status" value="1"/>
</dbReference>
<dbReference type="PANTHER" id="PTHR39951">
    <property type="entry name" value="FI22632P1"/>
    <property type="match status" value="1"/>
</dbReference>
<evidence type="ECO:0000313" key="2">
    <source>
        <dbReference type="EMBL" id="KAF0753635.1"/>
    </source>
</evidence>
<evidence type="ECO:0000313" key="3">
    <source>
        <dbReference type="Proteomes" id="UP000478052"/>
    </source>
</evidence>
<evidence type="ECO:0000256" key="1">
    <source>
        <dbReference type="SAM" id="SignalP"/>
    </source>
</evidence>
<organism evidence="2 3">
    <name type="scientific">Aphis craccivora</name>
    <name type="common">Cowpea aphid</name>
    <dbReference type="NCBI Taxonomy" id="307492"/>
    <lineage>
        <taxon>Eukaryota</taxon>
        <taxon>Metazoa</taxon>
        <taxon>Ecdysozoa</taxon>
        <taxon>Arthropoda</taxon>
        <taxon>Hexapoda</taxon>
        <taxon>Insecta</taxon>
        <taxon>Pterygota</taxon>
        <taxon>Neoptera</taxon>
        <taxon>Paraneoptera</taxon>
        <taxon>Hemiptera</taxon>
        <taxon>Sternorrhyncha</taxon>
        <taxon>Aphidomorpha</taxon>
        <taxon>Aphidoidea</taxon>
        <taxon>Aphididae</taxon>
        <taxon>Aphidini</taxon>
        <taxon>Aphis</taxon>
        <taxon>Aphis</taxon>
    </lineage>
</organism>
<feature type="chain" id="PRO_5026257967" evidence="1">
    <location>
        <begin position="27"/>
        <end position="135"/>
    </location>
</feature>
<dbReference type="OrthoDB" id="7677333at2759"/>
<gene>
    <name evidence="2" type="ORF">FWK35_00039126</name>
</gene>
<dbReference type="AlphaFoldDB" id="A0A6G0YD98"/>
<feature type="signal peptide" evidence="1">
    <location>
        <begin position="1"/>
        <end position="26"/>
    </location>
</feature>
<proteinExistence type="predicted"/>
<keyword evidence="3" id="KW-1185">Reference proteome</keyword>
<dbReference type="Proteomes" id="UP000478052">
    <property type="component" value="Unassembled WGS sequence"/>
</dbReference>
<sequence>MKSSLLIPQAFAVVAVMLHTAPAVHGGIIGLIQNNVLGTADFHRQQSWPFDPNVSGRRAHEFIALHGDKSERLIERIGLGIDGRQEERREQQAVRDILYEQQQRRDGGPPTSGYLQLQQRPVQSYPTGVGYARRR</sequence>
<accession>A0A6G0YD98</accession>
<reference evidence="2 3" key="1">
    <citation type="submission" date="2019-08" db="EMBL/GenBank/DDBJ databases">
        <title>Whole genome of Aphis craccivora.</title>
        <authorList>
            <person name="Voronova N.V."/>
            <person name="Shulinski R.S."/>
            <person name="Bandarenka Y.V."/>
            <person name="Zhorov D.G."/>
            <person name="Warner D."/>
        </authorList>
    </citation>
    <scope>NUCLEOTIDE SEQUENCE [LARGE SCALE GENOMIC DNA]</scope>
    <source>
        <strain evidence="2">180601</strain>
        <tissue evidence="2">Whole Body</tissue>
    </source>
</reference>
<protein>
    <submittedName>
        <fullName evidence="2">ACYPI005037 protein</fullName>
    </submittedName>
</protein>
<keyword evidence="1" id="KW-0732">Signal</keyword>